<gene>
    <name evidence="4" type="primary">LOC100908726</name>
</gene>
<evidence type="ECO:0000256" key="1">
    <source>
        <dbReference type="SAM" id="MobiDB-lite"/>
    </source>
</evidence>
<dbReference type="PROSITE" id="PS00036">
    <property type="entry name" value="BZIP_BASIC"/>
    <property type="match status" value="1"/>
</dbReference>
<feature type="compositionally biased region" description="Low complexity" evidence="1">
    <location>
        <begin position="254"/>
        <end position="278"/>
    </location>
</feature>
<feature type="compositionally biased region" description="Low complexity" evidence="1">
    <location>
        <begin position="436"/>
        <end position="450"/>
    </location>
</feature>
<dbReference type="CDD" id="cd14809">
    <property type="entry name" value="bZIP_AUREO-like"/>
    <property type="match status" value="1"/>
</dbReference>
<dbReference type="GO" id="GO:0000977">
    <property type="term" value="F:RNA polymerase II transcription regulatory region sequence-specific DNA binding"/>
    <property type="evidence" value="ECO:0007669"/>
    <property type="project" value="TreeGrafter"/>
</dbReference>
<name>A0AAJ7SDD0_9ACAR</name>
<dbReference type="GeneID" id="100908726"/>
<dbReference type="PANTHER" id="PTHR21552">
    <property type="entry name" value="ADULT RETINA PROTEIN"/>
    <property type="match status" value="1"/>
</dbReference>
<feature type="compositionally biased region" description="Polar residues" evidence="1">
    <location>
        <begin position="54"/>
        <end position="79"/>
    </location>
</feature>
<dbReference type="AlphaFoldDB" id="A0AAJ7SDD0"/>
<dbReference type="GO" id="GO:0000981">
    <property type="term" value="F:DNA-binding transcription factor activity, RNA polymerase II-specific"/>
    <property type="evidence" value="ECO:0007669"/>
    <property type="project" value="TreeGrafter"/>
</dbReference>
<feature type="compositionally biased region" description="Low complexity" evidence="1">
    <location>
        <begin position="299"/>
        <end position="313"/>
    </location>
</feature>
<feature type="region of interest" description="Disordered" evidence="1">
    <location>
        <begin position="545"/>
        <end position="565"/>
    </location>
</feature>
<dbReference type="RefSeq" id="XP_028966666.1">
    <property type="nucleotide sequence ID" value="XM_029110833.1"/>
</dbReference>
<feature type="compositionally biased region" description="Low complexity" evidence="1">
    <location>
        <begin position="1"/>
        <end position="18"/>
    </location>
</feature>
<reference evidence="4" key="1">
    <citation type="submission" date="2025-08" db="UniProtKB">
        <authorList>
            <consortium name="RefSeq"/>
        </authorList>
    </citation>
    <scope>IDENTIFICATION</scope>
</reference>
<evidence type="ECO:0000259" key="2">
    <source>
        <dbReference type="PROSITE" id="PS00036"/>
    </source>
</evidence>
<dbReference type="InterPro" id="IPR004827">
    <property type="entry name" value="bZIP"/>
</dbReference>
<sequence length="662" mass="71028">MVHPGQTSSNTSSSGQQTPASPTSIAMPPQRSQNIQIANSGYGTPDSCPLPGTSVDQSSAGSSNNPVPHSSWVSPPDNSTLNFENRLITEDSLYPSLVSDLNTAELSGDILEYLPTLEDSKRSSDPSDSQGLMWELEPDDDRITDKLTEDKLWSQQPMDFELHSVFKNDIKSEFPGEPTLAELNANEDSSNLLDTIDVNSFLMESFDNKTSFSQQVNLLSPLADIKVEPNTTVGAPAAAVATAGATASSWSGSSFVDPLQAQSSSQSSGLQTLSPPSSCQVASVGPTFLNPLPPDVYSTLSSSLPSTSSGLPGKQHQGGGKATSRSFLHSASPLHSPARKNPLASGKPKGPIPADRLSTSAPSANGMDQMWKARKAEVLRNGRLRHGSTDTTLSQLSSVQLTMDEGFSSQEADEEDDSDNEDRSSGEESGSDNEYEGGARSPLSPSSLASDEPGSGKKKGKYFWQYNVQAKGPKGPRMKVTKVAEDPHVLSDVTDPVFSPDCQLEGVKHAGKARRGDGNDLTPNPNKLYNIGIELDKLNRIINELTPPTDLPSNARNKSRKEKNKLASRACRLKKKAQHEANKLKLFGLQVEHKRLLDATAKMRQLCIEKAQGSLNSDEHKRRLDQLVSEIDTVRVAGLTAEYVNKILSNVNAGVPRGGIDA</sequence>
<dbReference type="InterPro" id="IPR039165">
    <property type="entry name" value="CREBRF"/>
</dbReference>
<feature type="region of interest" description="Disordered" evidence="1">
    <location>
        <begin position="406"/>
        <end position="460"/>
    </location>
</feature>
<dbReference type="KEGG" id="goe:100908726"/>
<dbReference type="GO" id="GO:0006986">
    <property type="term" value="P:response to unfolded protein"/>
    <property type="evidence" value="ECO:0007669"/>
    <property type="project" value="InterPro"/>
</dbReference>
<organism evidence="3 4">
    <name type="scientific">Galendromus occidentalis</name>
    <name type="common">western predatory mite</name>
    <dbReference type="NCBI Taxonomy" id="34638"/>
    <lineage>
        <taxon>Eukaryota</taxon>
        <taxon>Metazoa</taxon>
        <taxon>Ecdysozoa</taxon>
        <taxon>Arthropoda</taxon>
        <taxon>Chelicerata</taxon>
        <taxon>Arachnida</taxon>
        <taxon>Acari</taxon>
        <taxon>Parasitiformes</taxon>
        <taxon>Mesostigmata</taxon>
        <taxon>Gamasina</taxon>
        <taxon>Phytoseioidea</taxon>
        <taxon>Phytoseiidae</taxon>
        <taxon>Typhlodrominae</taxon>
        <taxon>Galendromus</taxon>
    </lineage>
</organism>
<proteinExistence type="predicted"/>
<evidence type="ECO:0000313" key="3">
    <source>
        <dbReference type="Proteomes" id="UP000694867"/>
    </source>
</evidence>
<feature type="compositionally biased region" description="Acidic residues" evidence="1">
    <location>
        <begin position="411"/>
        <end position="420"/>
    </location>
</feature>
<feature type="region of interest" description="Disordered" evidence="1">
    <location>
        <begin position="299"/>
        <end position="368"/>
    </location>
</feature>
<dbReference type="Proteomes" id="UP000694867">
    <property type="component" value="Unplaced"/>
</dbReference>
<feature type="region of interest" description="Disordered" evidence="1">
    <location>
        <begin position="1"/>
        <end position="79"/>
    </location>
</feature>
<keyword evidence="3" id="KW-1185">Reference proteome</keyword>
<feature type="compositionally biased region" description="Polar residues" evidence="1">
    <location>
        <begin position="19"/>
        <end position="42"/>
    </location>
</feature>
<evidence type="ECO:0000313" key="4">
    <source>
        <dbReference type="RefSeq" id="XP_028966666.1"/>
    </source>
</evidence>
<feature type="region of interest" description="Disordered" evidence="1">
    <location>
        <begin position="254"/>
        <end position="281"/>
    </location>
</feature>
<protein>
    <submittedName>
        <fullName evidence="4">Protein CREBRF homolog</fullName>
    </submittedName>
</protein>
<dbReference type="CTD" id="42930"/>
<dbReference type="GO" id="GO:0005634">
    <property type="term" value="C:nucleus"/>
    <property type="evidence" value="ECO:0007669"/>
    <property type="project" value="TreeGrafter"/>
</dbReference>
<dbReference type="PANTHER" id="PTHR21552:SF2">
    <property type="entry name" value="CREB3 REGULATORY FACTOR"/>
    <property type="match status" value="1"/>
</dbReference>
<feature type="domain" description="BZIP" evidence="2">
    <location>
        <begin position="560"/>
        <end position="574"/>
    </location>
</feature>
<accession>A0AAJ7SDD0</accession>